<feature type="non-terminal residue" evidence="2">
    <location>
        <position position="187"/>
    </location>
</feature>
<dbReference type="Proteomes" id="UP000258379">
    <property type="component" value="Unassembled WGS sequence"/>
</dbReference>
<dbReference type="PANTHER" id="PTHR30595">
    <property type="entry name" value="GLPR-RELATED TRANSCRIPTIONAL REPRESSOR"/>
    <property type="match status" value="1"/>
</dbReference>
<feature type="domain" description="Schlafen AlbA-2" evidence="1">
    <location>
        <begin position="15"/>
        <end position="126"/>
    </location>
</feature>
<reference evidence="2 3" key="1">
    <citation type="submission" date="2017-07" db="EMBL/GenBank/DDBJ databases">
        <title>A comparative genomics approach to explaining the enigmatic role of Gardnerella vaginalis in the vaginal microbiome.</title>
        <authorList>
            <person name="Vancuren S.J."/>
            <person name="Hill J.E."/>
        </authorList>
    </citation>
    <scope>NUCLEOTIDE SEQUENCE [LARGE SCALE GENOMIC DNA]</scope>
    <source>
        <strain evidence="2 3">WP023</strain>
    </source>
</reference>
<name>A0A3E2C877_GARVA</name>
<sequence length="187" mass="21703">MILPENLMNLIHQGEGLTVEFKKSTTDITKDVYDTVCSFSNRDGGHIFFGVKDNGTILGVDKDCVEQMKKNFVTTINNERKMYPPLYLTTEEYEIDGRIVLYVYVPVGKTVYRNAGRIFDRNNESDIDITDNADMVFNLYARKQSTYFVNKVYPAIPVSSLRHDLMDRARRMTRVNTEHHPWIDMTD</sequence>
<evidence type="ECO:0000313" key="2">
    <source>
        <dbReference type="EMBL" id="RFT28003.1"/>
    </source>
</evidence>
<gene>
    <name evidence="2" type="ORF">CG405_07655</name>
</gene>
<protein>
    <submittedName>
        <fullName evidence="2">AAA family ATPase</fullName>
    </submittedName>
</protein>
<dbReference type="EMBL" id="NNRU01000006">
    <property type="protein sequence ID" value="RFT28003.1"/>
    <property type="molecule type" value="Genomic_DNA"/>
</dbReference>
<dbReference type="Gene3D" id="3.30.950.30">
    <property type="entry name" value="Schlafen, AAA domain"/>
    <property type="match status" value="1"/>
</dbReference>
<dbReference type="PANTHER" id="PTHR30595:SF6">
    <property type="entry name" value="SCHLAFEN ALBA-2 DOMAIN-CONTAINING PROTEIN"/>
    <property type="match status" value="1"/>
</dbReference>
<accession>A0A3E2C877</accession>
<dbReference type="AlphaFoldDB" id="A0A3E2C877"/>
<dbReference type="InterPro" id="IPR007421">
    <property type="entry name" value="Schlafen_AlbA_2_dom"/>
</dbReference>
<organism evidence="2 3">
    <name type="scientific">Gardnerella vaginalis</name>
    <dbReference type="NCBI Taxonomy" id="2702"/>
    <lineage>
        <taxon>Bacteria</taxon>
        <taxon>Bacillati</taxon>
        <taxon>Actinomycetota</taxon>
        <taxon>Actinomycetes</taxon>
        <taxon>Bifidobacteriales</taxon>
        <taxon>Bifidobacteriaceae</taxon>
        <taxon>Gardnerella</taxon>
    </lineage>
</organism>
<proteinExistence type="predicted"/>
<evidence type="ECO:0000259" key="1">
    <source>
        <dbReference type="Pfam" id="PF04326"/>
    </source>
</evidence>
<comment type="caution">
    <text evidence="2">The sequence shown here is derived from an EMBL/GenBank/DDBJ whole genome shotgun (WGS) entry which is preliminary data.</text>
</comment>
<evidence type="ECO:0000313" key="3">
    <source>
        <dbReference type="Proteomes" id="UP000258379"/>
    </source>
</evidence>
<dbReference type="Pfam" id="PF04326">
    <property type="entry name" value="SLFN_AlbA_2"/>
    <property type="match status" value="1"/>
</dbReference>
<dbReference type="InterPro" id="IPR038461">
    <property type="entry name" value="Schlafen_AlbA_2_dom_sf"/>
</dbReference>